<name>A0A846YCQ0_9NOCA</name>
<dbReference type="Proteomes" id="UP000570678">
    <property type="component" value="Unassembled WGS sequence"/>
</dbReference>
<dbReference type="EMBL" id="JAAXOT010000001">
    <property type="protein sequence ID" value="NKY54958.1"/>
    <property type="molecule type" value="Genomic_DNA"/>
</dbReference>
<reference evidence="2 3" key="1">
    <citation type="submission" date="2020-04" db="EMBL/GenBank/DDBJ databases">
        <title>MicrobeNet Type strains.</title>
        <authorList>
            <person name="Nicholson A.C."/>
        </authorList>
    </citation>
    <scope>NUCLEOTIDE SEQUENCE [LARGE SCALE GENOMIC DNA]</scope>
    <source>
        <strain evidence="2 3">JCM 3332</strain>
    </source>
</reference>
<dbReference type="Gene3D" id="1.10.10.60">
    <property type="entry name" value="Homeodomain-like"/>
    <property type="match status" value="1"/>
</dbReference>
<dbReference type="InterPro" id="IPR029062">
    <property type="entry name" value="Class_I_gatase-like"/>
</dbReference>
<dbReference type="InterPro" id="IPR018060">
    <property type="entry name" value="HTH_AraC"/>
</dbReference>
<dbReference type="Pfam" id="PF01965">
    <property type="entry name" value="DJ-1_PfpI"/>
    <property type="match status" value="1"/>
</dbReference>
<organism evidence="2 3">
    <name type="scientific">Nocardia flavorosea</name>
    <dbReference type="NCBI Taxonomy" id="53429"/>
    <lineage>
        <taxon>Bacteria</taxon>
        <taxon>Bacillati</taxon>
        <taxon>Actinomycetota</taxon>
        <taxon>Actinomycetes</taxon>
        <taxon>Mycobacteriales</taxon>
        <taxon>Nocardiaceae</taxon>
        <taxon>Nocardia</taxon>
    </lineage>
</organism>
<evidence type="ECO:0000313" key="3">
    <source>
        <dbReference type="Proteomes" id="UP000570678"/>
    </source>
</evidence>
<dbReference type="Pfam" id="PF12833">
    <property type="entry name" value="HTH_18"/>
    <property type="match status" value="1"/>
</dbReference>
<dbReference type="PROSITE" id="PS01124">
    <property type="entry name" value="HTH_ARAC_FAMILY_2"/>
    <property type="match status" value="1"/>
</dbReference>
<dbReference type="Gene3D" id="3.40.50.880">
    <property type="match status" value="1"/>
</dbReference>
<protein>
    <submittedName>
        <fullName evidence="2">Helix-turn-helix domain-containing protein</fullName>
    </submittedName>
</protein>
<comment type="caution">
    <text evidence="2">The sequence shown here is derived from an EMBL/GenBank/DDBJ whole genome shotgun (WGS) entry which is preliminary data.</text>
</comment>
<gene>
    <name evidence="2" type="ORF">HGA15_02045</name>
</gene>
<dbReference type="AlphaFoldDB" id="A0A846YCQ0"/>
<dbReference type="InterPro" id="IPR052158">
    <property type="entry name" value="INH-QAR"/>
</dbReference>
<proteinExistence type="predicted"/>
<dbReference type="GO" id="GO:0003700">
    <property type="term" value="F:DNA-binding transcription factor activity"/>
    <property type="evidence" value="ECO:0007669"/>
    <property type="project" value="InterPro"/>
</dbReference>
<dbReference type="PANTHER" id="PTHR43130">
    <property type="entry name" value="ARAC-FAMILY TRANSCRIPTIONAL REGULATOR"/>
    <property type="match status" value="1"/>
</dbReference>
<dbReference type="PANTHER" id="PTHR43130:SF3">
    <property type="entry name" value="HTH-TYPE TRANSCRIPTIONAL REGULATOR RV1931C"/>
    <property type="match status" value="1"/>
</dbReference>
<feature type="domain" description="HTH araC/xylS-type" evidence="1">
    <location>
        <begin position="223"/>
        <end position="321"/>
    </location>
</feature>
<evidence type="ECO:0000313" key="2">
    <source>
        <dbReference type="EMBL" id="NKY54958.1"/>
    </source>
</evidence>
<evidence type="ECO:0000259" key="1">
    <source>
        <dbReference type="PROSITE" id="PS01124"/>
    </source>
</evidence>
<dbReference type="GO" id="GO:0043565">
    <property type="term" value="F:sequence-specific DNA binding"/>
    <property type="evidence" value="ECO:0007669"/>
    <property type="project" value="InterPro"/>
</dbReference>
<dbReference type="InterPro" id="IPR002818">
    <property type="entry name" value="DJ-1/PfpI"/>
</dbReference>
<dbReference type="SMART" id="SM00342">
    <property type="entry name" value="HTH_ARAC"/>
    <property type="match status" value="1"/>
</dbReference>
<dbReference type="RefSeq" id="WP_062971266.1">
    <property type="nucleotide sequence ID" value="NZ_JAAXOT010000001.1"/>
</dbReference>
<keyword evidence="3" id="KW-1185">Reference proteome</keyword>
<accession>A0A846YCQ0</accession>
<dbReference type="SUPFAM" id="SSF52317">
    <property type="entry name" value="Class I glutamine amidotransferase-like"/>
    <property type="match status" value="1"/>
</dbReference>
<sequence length="325" mass="35215">MQLAVFVVDGVADFGLSAVLEAFDLAGSLRGEVARPPADWDIHIAGLGDSVTSARGHVIPTTPLSELAAEPIDTMVVPAVNVLAAETLVDLVSGPVHAPVLDRLRGAHADGVHLAAACTATYFLAEAGVLDGSPATTSWWLGPDFRRRYPNVQLDESRIMCHGNQVTTAGAILSHMDLALSLVYRASPDLAERTSRFLTMGNRTNQWQYVIPEIMARGNPLIAEFERWVRAHIADQFLIATAARELGISERSLQRVVRADLGMSPKDFADDIRLERAVHLLRSTTKTVDAIASEVGYLSGGALRALIRRRRDLTIAQIRGSRASR</sequence>